<keyword evidence="3" id="KW-1185">Reference proteome</keyword>
<reference evidence="3" key="1">
    <citation type="journal article" date="2019" name="Int. J. Syst. Evol. Microbiol.">
        <title>The Global Catalogue of Microorganisms (GCM) 10K type strain sequencing project: providing services to taxonomists for standard genome sequencing and annotation.</title>
        <authorList>
            <consortium name="The Broad Institute Genomics Platform"/>
            <consortium name="The Broad Institute Genome Sequencing Center for Infectious Disease"/>
            <person name="Wu L."/>
            <person name="Ma J."/>
        </authorList>
    </citation>
    <scope>NUCLEOTIDE SEQUENCE [LARGE SCALE GENOMIC DNA]</scope>
    <source>
        <strain evidence="3">KACC 14058</strain>
    </source>
</reference>
<sequence>MRKTVISFFLIVTLGLVGCMQQEDEPVMNDEETPTEEGTISEGINNSGVGDASRQIEDLTLQIQKVDQEAGITVENNDLYSQLNEVIKADPKAGLPNDFSVYPHDIVYFDDNSSSVLFIGVNRLDAPIRNISFDLTFGNKSGEYIFDAEPVALTEDFIGILEKDSAVPFLIEITPEEEALFMELTEDNVELRLDNANIDLVE</sequence>
<feature type="region of interest" description="Disordered" evidence="1">
    <location>
        <begin position="29"/>
        <end position="50"/>
    </location>
</feature>
<evidence type="ECO:0000313" key="2">
    <source>
        <dbReference type="EMBL" id="MFC4388919.1"/>
    </source>
</evidence>
<evidence type="ECO:0000313" key="3">
    <source>
        <dbReference type="Proteomes" id="UP001595880"/>
    </source>
</evidence>
<dbReference type="PROSITE" id="PS51257">
    <property type="entry name" value="PROKAR_LIPOPROTEIN"/>
    <property type="match status" value="1"/>
</dbReference>
<protein>
    <recommendedName>
        <fullName evidence="4">DUF4352 domain-containing protein</fullName>
    </recommendedName>
</protein>
<dbReference type="RefSeq" id="WP_390200294.1">
    <property type="nucleotide sequence ID" value="NZ_JBHSDV010000005.1"/>
</dbReference>
<evidence type="ECO:0000256" key="1">
    <source>
        <dbReference type="SAM" id="MobiDB-lite"/>
    </source>
</evidence>
<organism evidence="2 3">
    <name type="scientific">Gracilibacillus marinus</name>
    <dbReference type="NCBI Taxonomy" id="630535"/>
    <lineage>
        <taxon>Bacteria</taxon>
        <taxon>Bacillati</taxon>
        <taxon>Bacillota</taxon>
        <taxon>Bacilli</taxon>
        <taxon>Bacillales</taxon>
        <taxon>Bacillaceae</taxon>
        <taxon>Gracilibacillus</taxon>
    </lineage>
</organism>
<comment type="caution">
    <text evidence="2">The sequence shown here is derived from an EMBL/GenBank/DDBJ whole genome shotgun (WGS) entry which is preliminary data.</text>
</comment>
<dbReference type="EMBL" id="JBHSDV010000005">
    <property type="protein sequence ID" value="MFC4388919.1"/>
    <property type="molecule type" value="Genomic_DNA"/>
</dbReference>
<evidence type="ECO:0008006" key="4">
    <source>
        <dbReference type="Google" id="ProtNLM"/>
    </source>
</evidence>
<dbReference type="Proteomes" id="UP001595880">
    <property type="component" value="Unassembled WGS sequence"/>
</dbReference>
<name>A0ABV8VWN9_9BACI</name>
<proteinExistence type="predicted"/>
<feature type="compositionally biased region" description="Polar residues" evidence="1">
    <location>
        <begin position="36"/>
        <end position="48"/>
    </location>
</feature>
<gene>
    <name evidence="2" type="ORF">ACFOZ1_14040</name>
</gene>
<accession>A0ABV8VWN9</accession>